<dbReference type="EMBL" id="NEVH01013202">
    <property type="protein sequence ID" value="PNF29934.1"/>
    <property type="molecule type" value="Genomic_DNA"/>
</dbReference>
<evidence type="ECO:0000313" key="3">
    <source>
        <dbReference type="EMBL" id="PNF29934.1"/>
    </source>
</evidence>
<evidence type="ECO:0000256" key="1">
    <source>
        <dbReference type="SAM" id="Phobius"/>
    </source>
</evidence>
<dbReference type="InParanoid" id="A0A2J7QMW3"/>
<keyword evidence="4" id="KW-1185">Reference proteome</keyword>
<feature type="transmembrane region" description="Helical" evidence="1">
    <location>
        <begin position="28"/>
        <end position="49"/>
    </location>
</feature>
<dbReference type="AlphaFoldDB" id="A0A2J7QMW3"/>
<feature type="chain" id="PRO_5014397857" evidence="2">
    <location>
        <begin position="19"/>
        <end position="59"/>
    </location>
</feature>
<evidence type="ECO:0000256" key="2">
    <source>
        <dbReference type="SAM" id="SignalP"/>
    </source>
</evidence>
<dbReference type="InterPro" id="IPR031742">
    <property type="entry name" value="DUF4730"/>
</dbReference>
<dbReference type="Pfam" id="PF15873">
    <property type="entry name" value="DUF4730"/>
    <property type="match status" value="1"/>
</dbReference>
<dbReference type="Proteomes" id="UP000235965">
    <property type="component" value="Unassembled WGS sequence"/>
</dbReference>
<gene>
    <name evidence="3" type="ORF">B7P43_G07279</name>
</gene>
<protein>
    <submittedName>
        <fullName evidence="3">Putative transmembrane protein</fullName>
    </submittedName>
</protein>
<keyword evidence="1" id="KW-1133">Transmembrane helix</keyword>
<sequence>MWEHIAFVFLAFCHEAYASHGFDFGDALALIIGMAAVVVGVCACLGCYARKRAAGLDAL</sequence>
<organism evidence="3 4">
    <name type="scientific">Cryptotermes secundus</name>
    <dbReference type="NCBI Taxonomy" id="105785"/>
    <lineage>
        <taxon>Eukaryota</taxon>
        <taxon>Metazoa</taxon>
        <taxon>Ecdysozoa</taxon>
        <taxon>Arthropoda</taxon>
        <taxon>Hexapoda</taxon>
        <taxon>Insecta</taxon>
        <taxon>Pterygota</taxon>
        <taxon>Neoptera</taxon>
        <taxon>Polyneoptera</taxon>
        <taxon>Dictyoptera</taxon>
        <taxon>Blattodea</taxon>
        <taxon>Blattoidea</taxon>
        <taxon>Termitoidae</taxon>
        <taxon>Kalotermitidae</taxon>
        <taxon>Cryptotermitinae</taxon>
        <taxon>Cryptotermes</taxon>
    </lineage>
</organism>
<keyword evidence="1" id="KW-0472">Membrane</keyword>
<evidence type="ECO:0000313" key="4">
    <source>
        <dbReference type="Proteomes" id="UP000235965"/>
    </source>
</evidence>
<keyword evidence="1 3" id="KW-0812">Transmembrane</keyword>
<reference evidence="3 4" key="1">
    <citation type="submission" date="2017-12" db="EMBL/GenBank/DDBJ databases">
        <title>Hemimetabolous genomes reveal molecular basis of termite eusociality.</title>
        <authorList>
            <person name="Harrison M.C."/>
            <person name="Jongepier E."/>
            <person name="Robertson H.M."/>
            <person name="Arning N."/>
            <person name="Bitard-Feildel T."/>
            <person name="Chao H."/>
            <person name="Childers C.P."/>
            <person name="Dinh H."/>
            <person name="Doddapaneni H."/>
            <person name="Dugan S."/>
            <person name="Gowin J."/>
            <person name="Greiner C."/>
            <person name="Han Y."/>
            <person name="Hu H."/>
            <person name="Hughes D.S.T."/>
            <person name="Huylmans A.-K."/>
            <person name="Kemena C."/>
            <person name="Kremer L.P.M."/>
            <person name="Lee S.L."/>
            <person name="Lopez-Ezquerra A."/>
            <person name="Mallet L."/>
            <person name="Monroy-Kuhn J.M."/>
            <person name="Moser A."/>
            <person name="Murali S.C."/>
            <person name="Muzny D.M."/>
            <person name="Otani S."/>
            <person name="Piulachs M.-D."/>
            <person name="Poelchau M."/>
            <person name="Qu J."/>
            <person name="Schaub F."/>
            <person name="Wada-Katsumata A."/>
            <person name="Worley K.C."/>
            <person name="Xie Q."/>
            <person name="Ylla G."/>
            <person name="Poulsen M."/>
            <person name="Gibbs R.A."/>
            <person name="Schal C."/>
            <person name="Richards S."/>
            <person name="Belles X."/>
            <person name="Korb J."/>
            <person name="Bornberg-Bauer E."/>
        </authorList>
    </citation>
    <scope>NUCLEOTIDE SEQUENCE [LARGE SCALE GENOMIC DNA]</scope>
    <source>
        <tissue evidence="3">Whole body</tissue>
    </source>
</reference>
<proteinExistence type="predicted"/>
<accession>A0A2J7QMW3</accession>
<keyword evidence="2" id="KW-0732">Signal</keyword>
<comment type="caution">
    <text evidence="3">The sequence shown here is derived from an EMBL/GenBank/DDBJ whole genome shotgun (WGS) entry which is preliminary data.</text>
</comment>
<feature type="signal peptide" evidence="2">
    <location>
        <begin position="1"/>
        <end position="18"/>
    </location>
</feature>
<name>A0A2J7QMW3_9NEOP</name>